<dbReference type="AlphaFoldDB" id="A0A919EN75"/>
<evidence type="ECO:0000313" key="2">
    <source>
        <dbReference type="Proteomes" id="UP000623842"/>
    </source>
</evidence>
<keyword evidence="2" id="KW-1185">Reference proteome</keyword>
<reference evidence="1" key="1">
    <citation type="journal article" date="2014" name="Int. J. Syst. Evol. Microbiol.">
        <title>Complete genome sequence of Corynebacterium casei LMG S-19264T (=DSM 44701T), isolated from a smear-ripened cheese.</title>
        <authorList>
            <consortium name="US DOE Joint Genome Institute (JGI-PGF)"/>
            <person name="Walter F."/>
            <person name="Albersmeier A."/>
            <person name="Kalinowski J."/>
            <person name="Ruckert C."/>
        </authorList>
    </citation>
    <scope>NUCLEOTIDE SEQUENCE</scope>
    <source>
        <strain evidence="1">KCTC 42731</strain>
    </source>
</reference>
<accession>A0A919EN75</accession>
<proteinExistence type="predicted"/>
<name>A0A919EN75_9GAMM</name>
<dbReference type="EMBL" id="BNCK01000006">
    <property type="protein sequence ID" value="GHF98291.1"/>
    <property type="molecule type" value="Genomic_DNA"/>
</dbReference>
<dbReference type="Proteomes" id="UP000623842">
    <property type="component" value="Unassembled WGS sequence"/>
</dbReference>
<protein>
    <submittedName>
        <fullName evidence="1">Uncharacterized protein</fullName>
    </submittedName>
</protein>
<reference evidence="1" key="2">
    <citation type="submission" date="2020-09" db="EMBL/GenBank/DDBJ databases">
        <authorList>
            <person name="Sun Q."/>
            <person name="Kim S."/>
        </authorList>
    </citation>
    <scope>NUCLEOTIDE SEQUENCE</scope>
    <source>
        <strain evidence="1">KCTC 42731</strain>
    </source>
</reference>
<gene>
    <name evidence="1" type="ORF">GCM10017161_28430</name>
</gene>
<comment type="caution">
    <text evidence="1">The sequence shown here is derived from an EMBL/GenBank/DDBJ whole genome shotgun (WGS) entry which is preliminary data.</text>
</comment>
<sequence length="95" mass="10902">MVGASVWRIKTESDYHAAIANLIELMTDIEITSIDANFCREYKDKLIHYPLHRPKTRHIKNAEVNEIINSKTIYPKISTTTVNNQIRKGTLFSIG</sequence>
<organism evidence="1 2">
    <name type="scientific">Thalassotalea marina</name>
    <dbReference type="NCBI Taxonomy" id="1673741"/>
    <lineage>
        <taxon>Bacteria</taxon>
        <taxon>Pseudomonadati</taxon>
        <taxon>Pseudomonadota</taxon>
        <taxon>Gammaproteobacteria</taxon>
        <taxon>Alteromonadales</taxon>
        <taxon>Colwelliaceae</taxon>
        <taxon>Thalassotalea</taxon>
    </lineage>
</organism>
<evidence type="ECO:0000313" key="1">
    <source>
        <dbReference type="EMBL" id="GHF98291.1"/>
    </source>
</evidence>